<keyword evidence="2 7" id="KW-0645">Protease</keyword>
<dbReference type="Pfam" id="PF04586">
    <property type="entry name" value="Peptidase_S78"/>
    <property type="match status" value="1"/>
</dbReference>
<dbReference type="InterPro" id="IPR006433">
    <property type="entry name" value="Prohead_protease"/>
</dbReference>
<gene>
    <name evidence="7" type="ORF">UFOVP1236_30</name>
</gene>
<evidence type="ECO:0000256" key="1">
    <source>
        <dbReference type="ARBA" id="ARBA00022612"/>
    </source>
</evidence>
<evidence type="ECO:0000256" key="2">
    <source>
        <dbReference type="ARBA" id="ARBA00022670"/>
    </source>
</evidence>
<feature type="domain" description="Prohead serine protease" evidence="6">
    <location>
        <begin position="13"/>
        <end position="167"/>
    </location>
</feature>
<keyword evidence="5" id="KW-1273">Viral capsid maturation</keyword>
<dbReference type="EMBL" id="LR797190">
    <property type="protein sequence ID" value="CAB4192375.1"/>
    <property type="molecule type" value="Genomic_DNA"/>
</dbReference>
<accession>A0A6J5RJD5</accession>
<evidence type="ECO:0000259" key="6">
    <source>
        <dbReference type="Pfam" id="PF04586"/>
    </source>
</evidence>
<evidence type="ECO:0000313" key="7">
    <source>
        <dbReference type="EMBL" id="CAB4192375.1"/>
    </source>
</evidence>
<evidence type="ECO:0000256" key="3">
    <source>
        <dbReference type="ARBA" id="ARBA00022801"/>
    </source>
</evidence>
<organism evidence="7">
    <name type="scientific">uncultured Caudovirales phage</name>
    <dbReference type="NCBI Taxonomy" id="2100421"/>
    <lineage>
        <taxon>Viruses</taxon>
        <taxon>Duplodnaviria</taxon>
        <taxon>Heunggongvirae</taxon>
        <taxon>Uroviricota</taxon>
        <taxon>Caudoviricetes</taxon>
        <taxon>Peduoviridae</taxon>
        <taxon>Maltschvirus</taxon>
        <taxon>Maltschvirus maltsch</taxon>
    </lineage>
</organism>
<evidence type="ECO:0000256" key="4">
    <source>
        <dbReference type="ARBA" id="ARBA00022950"/>
    </source>
</evidence>
<dbReference type="GO" id="GO:0008233">
    <property type="term" value="F:peptidase activity"/>
    <property type="evidence" value="ECO:0007669"/>
    <property type="project" value="UniProtKB-KW"/>
</dbReference>
<sequence>METERRAWKECRAQSDGARIMGHAIVFDSRSQNLGGFVEVIAPEAVDRALAEGADVRALVDHDSGKVIGRTRAGTMTMVKDDKGLKVMIQPDTEITYARDIMRAVARGDVSGFSFGFQVLSDSWDYEQKTPLRTILDMRLAEISVVAFPAYGATDASVAMRSLREFQAAKPMRDAKWYDTKLRLAR</sequence>
<keyword evidence="4" id="KW-0118">Viral capsid assembly</keyword>
<dbReference type="InterPro" id="IPR054613">
    <property type="entry name" value="Peptidase_S78_dom"/>
</dbReference>
<keyword evidence="1" id="KW-1188">Viral release from host cell</keyword>
<reference evidence="7" key="1">
    <citation type="submission" date="2020-05" db="EMBL/GenBank/DDBJ databases">
        <authorList>
            <person name="Chiriac C."/>
            <person name="Salcher M."/>
            <person name="Ghai R."/>
            <person name="Kavagutti S V."/>
        </authorList>
    </citation>
    <scope>NUCLEOTIDE SEQUENCE</scope>
</reference>
<dbReference type="GO" id="GO:0006508">
    <property type="term" value="P:proteolysis"/>
    <property type="evidence" value="ECO:0007669"/>
    <property type="project" value="UniProtKB-KW"/>
</dbReference>
<name>A0A6J5RJD5_9CAUD</name>
<evidence type="ECO:0000256" key="5">
    <source>
        <dbReference type="ARBA" id="ARBA00023045"/>
    </source>
</evidence>
<proteinExistence type="predicted"/>
<keyword evidence="3" id="KW-0378">Hydrolase</keyword>
<dbReference type="NCBIfam" id="TIGR01543">
    <property type="entry name" value="proheadase_HK97"/>
    <property type="match status" value="1"/>
</dbReference>
<protein>
    <submittedName>
        <fullName evidence="7">COG3740 Phage head maturation protease</fullName>
    </submittedName>
</protein>
<dbReference type="GO" id="GO:0046797">
    <property type="term" value="P:viral procapsid maturation"/>
    <property type="evidence" value="ECO:0007669"/>
    <property type="project" value="UniProtKB-KW"/>
</dbReference>